<sequence>MTTSLCAPDELRTTLASGEAPLLVDVRTPAEFETVRIAGSRNLPLDQLQRNPEAVAARLPAGTVLVCHSGARSKQAAAALSRAGSDDTAVLAGGIAGFQDTGGEAVHETQRWAMERQVRMVAGTLVVGGLLGAKLIDRRFAYLSAGIGSGLIFAAATNTCAMARALSLLPWNRTDDHPTVETFLQEIPDAGRS</sequence>
<dbReference type="RefSeq" id="WP_138170441.1">
    <property type="nucleotide sequence ID" value="NZ_VAWA01000009.1"/>
</dbReference>
<dbReference type="Pfam" id="PF00581">
    <property type="entry name" value="Rhodanese"/>
    <property type="match status" value="1"/>
</dbReference>
<dbReference type="PROSITE" id="PS50206">
    <property type="entry name" value="RHODANESE_3"/>
    <property type="match status" value="1"/>
</dbReference>
<dbReference type="InterPro" id="IPR001763">
    <property type="entry name" value="Rhodanese-like_dom"/>
</dbReference>
<dbReference type="Pfam" id="PF11127">
    <property type="entry name" value="YgaP-like_TM"/>
    <property type="match status" value="1"/>
</dbReference>
<proteinExistence type="predicted"/>
<evidence type="ECO:0000313" key="2">
    <source>
        <dbReference type="EMBL" id="TLP75358.1"/>
    </source>
</evidence>
<protein>
    <submittedName>
        <fullName evidence="2">Rhodanese-like domain-containing protein</fullName>
    </submittedName>
</protein>
<dbReference type="InterPro" id="IPR036873">
    <property type="entry name" value="Rhodanese-like_dom_sf"/>
</dbReference>
<dbReference type="Gene3D" id="3.40.250.10">
    <property type="entry name" value="Rhodanese-like domain"/>
    <property type="match status" value="1"/>
</dbReference>
<dbReference type="SMART" id="SM00450">
    <property type="entry name" value="RHOD"/>
    <property type="match status" value="1"/>
</dbReference>
<dbReference type="CDD" id="cd00158">
    <property type="entry name" value="RHOD"/>
    <property type="match status" value="1"/>
</dbReference>
<feature type="domain" description="Rhodanese" evidence="1">
    <location>
        <begin position="17"/>
        <end position="107"/>
    </location>
</feature>
<dbReference type="AlphaFoldDB" id="A0A5R9A9S5"/>
<dbReference type="EMBL" id="VAWA01000009">
    <property type="protein sequence ID" value="TLP75358.1"/>
    <property type="molecule type" value="Genomic_DNA"/>
</dbReference>
<dbReference type="PANTHER" id="PTHR43031:SF1">
    <property type="entry name" value="PYRIDINE NUCLEOTIDE-DISULPHIDE OXIDOREDUCTASE"/>
    <property type="match status" value="1"/>
</dbReference>
<organism evidence="2 3">
    <name type="scientific">Nesterenkonia sphaerica</name>
    <dbReference type="NCBI Taxonomy" id="1804988"/>
    <lineage>
        <taxon>Bacteria</taxon>
        <taxon>Bacillati</taxon>
        <taxon>Actinomycetota</taxon>
        <taxon>Actinomycetes</taxon>
        <taxon>Micrococcales</taxon>
        <taxon>Micrococcaceae</taxon>
        <taxon>Nesterenkonia</taxon>
    </lineage>
</organism>
<dbReference type="InterPro" id="IPR050229">
    <property type="entry name" value="GlpE_sulfurtransferase"/>
</dbReference>
<dbReference type="SUPFAM" id="SSF52821">
    <property type="entry name" value="Rhodanese/Cell cycle control phosphatase"/>
    <property type="match status" value="1"/>
</dbReference>
<comment type="caution">
    <text evidence="2">The sequence shown here is derived from an EMBL/GenBank/DDBJ whole genome shotgun (WGS) entry which is preliminary data.</text>
</comment>
<gene>
    <name evidence="2" type="ORF">FEF27_08585</name>
</gene>
<dbReference type="Proteomes" id="UP000306544">
    <property type="component" value="Unassembled WGS sequence"/>
</dbReference>
<evidence type="ECO:0000313" key="3">
    <source>
        <dbReference type="Proteomes" id="UP000306544"/>
    </source>
</evidence>
<keyword evidence="3" id="KW-1185">Reference proteome</keyword>
<accession>A0A5R9A9S5</accession>
<reference evidence="2 3" key="1">
    <citation type="submission" date="2019-05" db="EMBL/GenBank/DDBJ databases">
        <title>Nesterenkonia sp. GY239, isolated from the Southern Atlantic Ocean.</title>
        <authorList>
            <person name="Zhang G."/>
        </authorList>
    </citation>
    <scope>NUCLEOTIDE SEQUENCE [LARGE SCALE GENOMIC DNA]</scope>
    <source>
        <strain evidence="2 3">GY239</strain>
    </source>
</reference>
<name>A0A5R9A9S5_9MICC</name>
<dbReference type="InterPro" id="IPR021309">
    <property type="entry name" value="YgaP-like_TM"/>
</dbReference>
<dbReference type="Gene3D" id="6.10.140.1340">
    <property type="match status" value="1"/>
</dbReference>
<evidence type="ECO:0000259" key="1">
    <source>
        <dbReference type="PROSITE" id="PS50206"/>
    </source>
</evidence>
<dbReference type="OrthoDB" id="9800872at2"/>
<dbReference type="PANTHER" id="PTHR43031">
    <property type="entry name" value="FAD-DEPENDENT OXIDOREDUCTASE"/>
    <property type="match status" value="1"/>
</dbReference>